<keyword evidence="4 9" id="KW-0808">Transferase</keyword>
<dbReference type="Pfam" id="PF00266">
    <property type="entry name" value="Aminotran_5"/>
    <property type="match status" value="1"/>
</dbReference>
<dbReference type="PROSITE" id="PS00595">
    <property type="entry name" value="AA_TRANSFER_CLASS_5"/>
    <property type="match status" value="1"/>
</dbReference>
<accession>B8GKU9</accession>
<keyword evidence="10" id="KW-1185">Reference proteome</keyword>
<dbReference type="EC" id="2.8.1.7" evidence="3"/>
<evidence type="ECO:0000256" key="6">
    <source>
        <dbReference type="ARBA" id="ARBA00050776"/>
    </source>
</evidence>
<organism evidence="9 10">
    <name type="scientific">Methanosphaerula palustris (strain ATCC BAA-1556 / DSM 19958 / E1-9c)</name>
    <dbReference type="NCBI Taxonomy" id="521011"/>
    <lineage>
        <taxon>Archaea</taxon>
        <taxon>Methanobacteriati</taxon>
        <taxon>Methanobacteriota</taxon>
        <taxon>Stenosarchaea group</taxon>
        <taxon>Methanomicrobia</taxon>
        <taxon>Methanomicrobiales</taxon>
        <taxon>Methanoregulaceae</taxon>
        <taxon>Methanosphaerula</taxon>
    </lineage>
</organism>
<evidence type="ECO:0000256" key="1">
    <source>
        <dbReference type="ARBA" id="ARBA00001933"/>
    </source>
</evidence>
<evidence type="ECO:0000256" key="5">
    <source>
        <dbReference type="ARBA" id="ARBA00022898"/>
    </source>
</evidence>
<feature type="domain" description="Aminotransferase class V" evidence="8">
    <location>
        <begin position="18"/>
        <end position="383"/>
    </location>
</feature>
<dbReference type="SUPFAM" id="SSF53383">
    <property type="entry name" value="PLP-dependent transferases"/>
    <property type="match status" value="1"/>
</dbReference>
<dbReference type="InterPro" id="IPR015422">
    <property type="entry name" value="PyrdxlP-dep_Trfase_small"/>
</dbReference>
<dbReference type="InterPro" id="IPR016454">
    <property type="entry name" value="Cysteine_dSase"/>
</dbReference>
<evidence type="ECO:0000256" key="7">
    <source>
        <dbReference type="RuleBase" id="RU004504"/>
    </source>
</evidence>
<evidence type="ECO:0000259" key="8">
    <source>
        <dbReference type="Pfam" id="PF00266"/>
    </source>
</evidence>
<dbReference type="RefSeq" id="WP_012618564.1">
    <property type="nucleotide sequence ID" value="NC_011832.1"/>
</dbReference>
<dbReference type="Proteomes" id="UP000002457">
    <property type="component" value="Chromosome"/>
</dbReference>
<dbReference type="GeneID" id="7270745"/>
<dbReference type="GO" id="GO:0008483">
    <property type="term" value="F:transaminase activity"/>
    <property type="evidence" value="ECO:0007669"/>
    <property type="project" value="UniProtKB-KW"/>
</dbReference>
<comment type="similarity">
    <text evidence="2">Belongs to the class-V pyridoxal-phosphate-dependent aminotransferase family. Csd subfamily.</text>
</comment>
<dbReference type="KEGG" id="mpl:Mpal_1941"/>
<dbReference type="HOGENOM" id="CLU_003433_2_5_2"/>
<dbReference type="CDD" id="cd06453">
    <property type="entry name" value="SufS_like"/>
    <property type="match status" value="1"/>
</dbReference>
<dbReference type="OrthoDB" id="5817at2157"/>
<keyword evidence="5" id="KW-0663">Pyridoxal phosphate</keyword>
<dbReference type="InterPro" id="IPR010970">
    <property type="entry name" value="Cys_dSase_SufS"/>
</dbReference>
<dbReference type="Gene3D" id="3.40.640.10">
    <property type="entry name" value="Type I PLP-dependent aspartate aminotransferase-like (Major domain)"/>
    <property type="match status" value="1"/>
</dbReference>
<evidence type="ECO:0000256" key="3">
    <source>
        <dbReference type="ARBA" id="ARBA00012239"/>
    </source>
</evidence>
<dbReference type="PANTHER" id="PTHR43586:SF8">
    <property type="entry name" value="CYSTEINE DESULFURASE 1, CHLOROPLASTIC"/>
    <property type="match status" value="1"/>
</dbReference>
<dbReference type="PANTHER" id="PTHR43586">
    <property type="entry name" value="CYSTEINE DESULFURASE"/>
    <property type="match status" value="1"/>
</dbReference>
<dbReference type="GO" id="GO:0006534">
    <property type="term" value="P:cysteine metabolic process"/>
    <property type="evidence" value="ECO:0007669"/>
    <property type="project" value="InterPro"/>
</dbReference>
<sequence>MTFDNIRNDFPLLSEVCYLDSAATSLSPEPVLEAMLEYEHKYRANAGRGVHRIAQQASQKYRDAHQKVRKFIHAQEGELVFTRNSTEAINTVASGLAWQKGDQVITTLLEHHSNLLPWMRLRNRYGIDLQLLTPARDGTLDPAALEAIITKQTRLVAISQASNVLGNVVPISEFAKICQNYGALLLVDGSQSVPHIPVDVERLGCDFLCFSGHKMLGPTGTGVLYMKTPCLEPLLVGGGSVERVTAEDYTLTDGYERYEAGTPNIAGAIGLARAVDYLNALGMENIQNHEQQITRYIIKNLTGIENVEVFGPGPAGNRIGVISFAVKGLNPHDVAVMLDGEANVMVRSGHHCCMPLMQLLNLTDGTVRASLHCYNTIEDAELLVDTVRKIAGDF</sequence>
<evidence type="ECO:0000256" key="2">
    <source>
        <dbReference type="ARBA" id="ARBA00010447"/>
    </source>
</evidence>
<evidence type="ECO:0000256" key="4">
    <source>
        <dbReference type="ARBA" id="ARBA00022679"/>
    </source>
</evidence>
<dbReference type="InterPro" id="IPR015424">
    <property type="entry name" value="PyrdxlP-dep_Trfase"/>
</dbReference>
<comment type="catalytic activity">
    <reaction evidence="6">
        <text>(sulfur carrier)-H + L-cysteine = (sulfur carrier)-SH + L-alanine</text>
        <dbReference type="Rhea" id="RHEA:43892"/>
        <dbReference type="Rhea" id="RHEA-COMP:14737"/>
        <dbReference type="Rhea" id="RHEA-COMP:14739"/>
        <dbReference type="ChEBI" id="CHEBI:29917"/>
        <dbReference type="ChEBI" id="CHEBI:35235"/>
        <dbReference type="ChEBI" id="CHEBI:57972"/>
        <dbReference type="ChEBI" id="CHEBI:64428"/>
        <dbReference type="EC" id="2.8.1.7"/>
    </reaction>
</comment>
<evidence type="ECO:0000313" key="10">
    <source>
        <dbReference type="Proteomes" id="UP000002457"/>
    </source>
</evidence>
<keyword evidence="9" id="KW-0032">Aminotransferase</keyword>
<dbReference type="PIRSF" id="PIRSF005572">
    <property type="entry name" value="NifS"/>
    <property type="match status" value="1"/>
</dbReference>
<dbReference type="InterPro" id="IPR000192">
    <property type="entry name" value="Aminotrans_V_dom"/>
</dbReference>
<dbReference type="STRING" id="521011.Mpal_1941"/>
<dbReference type="GO" id="GO:0031071">
    <property type="term" value="F:cysteine desulfurase activity"/>
    <property type="evidence" value="ECO:0007669"/>
    <property type="project" value="UniProtKB-EC"/>
</dbReference>
<name>B8GKU9_METPE</name>
<dbReference type="InterPro" id="IPR015421">
    <property type="entry name" value="PyrdxlP-dep_Trfase_major"/>
</dbReference>
<gene>
    <name evidence="9" type="ordered locus">Mpal_1941</name>
</gene>
<dbReference type="eggNOG" id="arCOG00065">
    <property type="taxonomic scope" value="Archaea"/>
</dbReference>
<dbReference type="AlphaFoldDB" id="B8GKU9"/>
<dbReference type="InterPro" id="IPR020578">
    <property type="entry name" value="Aminotrans_V_PyrdxlP_BS"/>
</dbReference>
<reference evidence="9 10" key="1">
    <citation type="journal article" date="2015" name="Genome Announc.">
        <title>Complete Genome Sequence of Methanosphaerula palustris E1-9CT, a Hydrogenotrophic Methanogen Isolated from a Minerotrophic Fen Peatland.</title>
        <authorList>
            <person name="Cadillo-Quiroz H."/>
            <person name="Browne P."/>
            <person name="Kyrpides N."/>
            <person name="Woyke T."/>
            <person name="Goodwin L."/>
            <person name="Detter C."/>
            <person name="Yavitt J.B."/>
            <person name="Zinder S.H."/>
        </authorList>
    </citation>
    <scope>NUCLEOTIDE SEQUENCE [LARGE SCALE GENOMIC DNA]</scope>
    <source>
        <strain evidence="10">ATCC BAA-1556 / DSM 19958 / E1-9c</strain>
    </source>
</reference>
<dbReference type="GO" id="GO:0030170">
    <property type="term" value="F:pyridoxal phosphate binding"/>
    <property type="evidence" value="ECO:0007669"/>
    <property type="project" value="InterPro"/>
</dbReference>
<dbReference type="EMBL" id="CP001338">
    <property type="protein sequence ID" value="ACL17245.1"/>
    <property type="molecule type" value="Genomic_DNA"/>
</dbReference>
<comment type="cofactor">
    <cofactor evidence="1 7">
        <name>pyridoxal 5'-phosphate</name>
        <dbReference type="ChEBI" id="CHEBI:597326"/>
    </cofactor>
</comment>
<protein>
    <recommendedName>
        <fullName evidence="3">cysteine desulfurase</fullName>
        <ecNumber evidence="3">2.8.1.7</ecNumber>
    </recommendedName>
</protein>
<evidence type="ECO:0000313" key="9">
    <source>
        <dbReference type="EMBL" id="ACL17245.1"/>
    </source>
</evidence>
<dbReference type="Gene3D" id="3.90.1150.10">
    <property type="entry name" value="Aspartate Aminotransferase, domain 1"/>
    <property type="match status" value="1"/>
</dbReference>
<proteinExistence type="inferred from homology"/>